<accession>A0A2L2LA91</accession>
<proteinExistence type="predicted"/>
<name>A0A2L2LA91_AGRTU</name>
<evidence type="ECO:0000313" key="1">
    <source>
        <dbReference type="EMBL" id="AVH41275.1"/>
    </source>
</evidence>
<dbReference type="Proteomes" id="UP000237717">
    <property type="component" value="Chromosome I"/>
</dbReference>
<dbReference type="AlphaFoldDB" id="A0A2L2LA91"/>
<organism evidence="1 2">
    <name type="scientific">Agrobacterium tumefaciens</name>
    <dbReference type="NCBI Taxonomy" id="358"/>
    <lineage>
        <taxon>Bacteria</taxon>
        <taxon>Pseudomonadati</taxon>
        <taxon>Pseudomonadota</taxon>
        <taxon>Alphaproteobacteria</taxon>
        <taxon>Hyphomicrobiales</taxon>
        <taxon>Rhizobiaceae</taxon>
        <taxon>Rhizobium/Agrobacterium group</taxon>
        <taxon>Agrobacterium</taxon>
        <taxon>Agrobacterium tumefaciens complex</taxon>
    </lineage>
</organism>
<sequence>MYFPYPVWLAVDIKRPKKSYSVSSFIGSGA</sequence>
<reference evidence="1 2" key="1">
    <citation type="submission" date="2018-02" db="EMBL/GenBank/DDBJ databases">
        <title>Complete genome sequence of Agrobacterium tumefaciens 1D1609.</title>
        <authorList>
            <person name="Cho S.-T."/>
            <person name="Haryono M."/>
            <person name="Chang H.-H."/>
            <person name="Santos M.N."/>
            <person name="Lai E.-M."/>
            <person name="Kuo C.-H."/>
        </authorList>
    </citation>
    <scope>NUCLEOTIDE SEQUENCE [LARGE SCALE GENOMIC DNA]</scope>
    <source>
        <strain evidence="1 2">1D1609</strain>
    </source>
</reference>
<evidence type="ECO:0000313" key="2">
    <source>
        <dbReference type="Proteomes" id="UP000237717"/>
    </source>
</evidence>
<dbReference type="EMBL" id="CP026924">
    <property type="protein sequence ID" value="AVH41275.1"/>
    <property type="molecule type" value="Genomic_DNA"/>
</dbReference>
<gene>
    <name evidence="1" type="ORF">At1D1609_12220</name>
</gene>
<protein>
    <submittedName>
        <fullName evidence="1">Uncharacterized protein</fullName>
    </submittedName>
</protein>